<dbReference type="InterPro" id="IPR017520">
    <property type="entry name" value="CHP03086"/>
</dbReference>
<name>A0ABN3UIJ8_9ACTN</name>
<comment type="caution">
    <text evidence="2">The sequence shown here is derived from an EMBL/GenBank/DDBJ whole genome shotgun (WGS) entry which is preliminary data.</text>
</comment>
<feature type="domain" description="Mycothiol-dependent maleylpyruvate isomerase metal-binding" evidence="1">
    <location>
        <begin position="9"/>
        <end position="134"/>
    </location>
</feature>
<accession>A0ABN3UIJ8</accession>
<organism evidence="2 3">
    <name type="scientific">Actinocorallia aurantiaca</name>
    <dbReference type="NCBI Taxonomy" id="46204"/>
    <lineage>
        <taxon>Bacteria</taxon>
        <taxon>Bacillati</taxon>
        <taxon>Actinomycetota</taxon>
        <taxon>Actinomycetes</taxon>
        <taxon>Streptosporangiales</taxon>
        <taxon>Thermomonosporaceae</taxon>
        <taxon>Actinocorallia</taxon>
    </lineage>
</organism>
<proteinExistence type="predicted"/>
<sequence length="198" mass="20679">MELRTVMGRAAEAAVGVVRGIGPEQLGLPTPCQGLDVRALANHMIFWTVVQGYPAGLKRSAEERTGGAEEGHDFTAEAGWAEEYAARAAATAAVWSEPEAWDGEASLTGAGTMPAAFAGGIVFGEWLLHGWDLAAATGQKLDVDDEVAAALYENVAVKAEMARKHGVFGPEVPVPPSAPAFDRALGLAGRDPSWSPRA</sequence>
<dbReference type="EMBL" id="BAAATZ010000025">
    <property type="protein sequence ID" value="GAA2733457.1"/>
    <property type="molecule type" value="Genomic_DNA"/>
</dbReference>
<dbReference type="Proteomes" id="UP001501842">
    <property type="component" value="Unassembled WGS sequence"/>
</dbReference>
<dbReference type="Gene3D" id="1.20.120.450">
    <property type="entry name" value="dinb family like domain"/>
    <property type="match status" value="1"/>
</dbReference>
<dbReference type="SUPFAM" id="SSF109854">
    <property type="entry name" value="DinB/YfiT-like putative metalloenzymes"/>
    <property type="match status" value="1"/>
</dbReference>
<gene>
    <name evidence="2" type="ORF">GCM10010439_53550</name>
</gene>
<evidence type="ECO:0000259" key="1">
    <source>
        <dbReference type="Pfam" id="PF11716"/>
    </source>
</evidence>
<evidence type="ECO:0000313" key="2">
    <source>
        <dbReference type="EMBL" id="GAA2733457.1"/>
    </source>
</evidence>
<evidence type="ECO:0000313" key="3">
    <source>
        <dbReference type="Proteomes" id="UP001501842"/>
    </source>
</evidence>
<protein>
    <submittedName>
        <fullName evidence="2">TIGR03086 family metal-binding protein</fullName>
    </submittedName>
</protein>
<dbReference type="NCBIfam" id="TIGR03086">
    <property type="entry name" value="TIGR03086 family metal-binding protein"/>
    <property type="match status" value="1"/>
</dbReference>
<dbReference type="RefSeq" id="WP_344454055.1">
    <property type="nucleotide sequence ID" value="NZ_BAAATZ010000025.1"/>
</dbReference>
<reference evidence="2 3" key="1">
    <citation type="journal article" date="2019" name="Int. J. Syst. Evol. Microbiol.">
        <title>The Global Catalogue of Microorganisms (GCM) 10K type strain sequencing project: providing services to taxonomists for standard genome sequencing and annotation.</title>
        <authorList>
            <consortium name="The Broad Institute Genomics Platform"/>
            <consortium name="The Broad Institute Genome Sequencing Center for Infectious Disease"/>
            <person name="Wu L."/>
            <person name="Ma J."/>
        </authorList>
    </citation>
    <scope>NUCLEOTIDE SEQUENCE [LARGE SCALE GENOMIC DNA]</scope>
    <source>
        <strain evidence="2 3">JCM 8201</strain>
    </source>
</reference>
<keyword evidence="3" id="KW-1185">Reference proteome</keyword>
<dbReference type="NCBIfam" id="TIGR03083">
    <property type="entry name" value="maleylpyruvate isomerase family mycothiol-dependent enzyme"/>
    <property type="match status" value="1"/>
</dbReference>
<dbReference type="InterPro" id="IPR024344">
    <property type="entry name" value="MDMPI_metal-binding"/>
</dbReference>
<dbReference type="InterPro" id="IPR034660">
    <property type="entry name" value="DinB/YfiT-like"/>
</dbReference>
<dbReference type="Pfam" id="PF11716">
    <property type="entry name" value="MDMPI_N"/>
    <property type="match status" value="1"/>
</dbReference>
<dbReference type="InterPro" id="IPR017517">
    <property type="entry name" value="Maleyloyr_isom"/>
</dbReference>